<keyword evidence="4 7" id="KW-0067">ATP-binding</keyword>
<dbReference type="CDD" id="cd18787">
    <property type="entry name" value="SF2_C_DEAD"/>
    <property type="match status" value="1"/>
</dbReference>
<dbReference type="InterPro" id="IPR012677">
    <property type="entry name" value="Nucleotide-bd_a/b_plait_sf"/>
</dbReference>
<feature type="domain" description="Helicase C-terminal" evidence="9">
    <location>
        <begin position="211"/>
        <end position="375"/>
    </location>
</feature>
<comment type="similarity">
    <text evidence="5 7">Belongs to the DEAD box helicase family.</text>
</comment>
<dbReference type="SMART" id="SM00487">
    <property type="entry name" value="DEXDc"/>
    <property type="match status" value="1"/>
</dbReference>
<dbReference type="PROSITE" id="PS51195">
    <property type="entry name" value="Q_MOTIF"/>
    <property type="match status" value="1"/>
</dbReference>
<evidence type="ECO:0000256" key="1">
    <source>
        <dbReference type="ARBA" id="ARBA00022741"/>
    </source>
</evidence>
<evidence type="ECO:0000256" key="4">
    <source>
        <dbReference type="ARBA" id="ARBA00022840"/>
    </source>
</evidence>
<reference evidence="12" key="1">
    <citation type="journal article" date="2019" name="Int. J. Syst. Evol. Microbiol.">
        <title>The Global Catalogue of Microorganisms (GCM) 10K type strain sequencing project: providing services to taxonomists for standard genome sequencing and annotation.</title>
        <authorList>
            <consortium name="The Broad Institute Genomics Platform"/>
            <consortium name="The Broad Institute Genome Sequencing Center for Infectious Disease"/>
            <person name="Wu L."/>
            <person name="Ma J."/>
        </authorList>
    </citation>
    <scope>NUCLEOTIDE SEQUENCE [LARGE SCALE GENOMIC DNA]</scope>
    <source>
        <strain evidence="12">CGMCC 1.16031</strain>
    </source>
</reference>
<dbReference type="InterPro" id="IPR044742">
    <property type="entry name" value="DEAD/DEAH_RhlB"/>
</dbReference>
<gene>
    <name evidence="11" type="primary">dbpA</name>
    <name evidence="11" type="ORF">ACFP85_03030</name>
</gene>
<comment type="caution">
    <text evidence="11">The sequence shown here is derived from an EMBL/GenBank/DDBJ whole genome shotgun (WGS) entry which is preliminary data.</text>
</comment>
<accession>A0ABW1XIL3</accession>
<evidence type="ECO:0000256" key="5">
    <source>
        <dbReference type="ARBA" id="ARBA00038437"/>
    </source>
</evidence>
<feature type="domain" description="Helicase ATP-binding" evidence="8">
    <location>
        <begin position="33"/>
        <end position="203"/>
    </location>
</feature>
<evidence type="ECO:0000256" key="3">
    <source>
        <dbReference type="ARBA" id="ARBA00022806"/>
    </source>
</evidence>
<keyword evidence="3 7" id="KW-0347">Helicase</keyword>
<dbReference type="Pfam" id="PF00270">
    <property type="entry name" value="DEAD"/>
    <property type="match status" value="1"/>
</dbReference>
<dbReference type="PROSITE" id="PS00039">
    <property type="entry name" value="DEAD_ATP_HELICASE"/>
    <property type="match status" value="1"/>
</dbReference>
<evidence type="ECO:0000256" key="2">
    <source>
        <dbReference type="ARBA" id="ARBA00022801"/>
    </source>
</evidence>
<dbReference type="NCBIfam" id="NF008744">
    <property type="entry name" value="PRK11776.1"/>
    <property type="match status" value="1"/>
</dbReference>
<dbReference type="InterPro" id="IPR001650">
    <property type="entry name" value="Helicase_C-like"/>
</dbReference>
<dbReference type="Pfam" id="PF03880">
    <property type="entry name" value="DbpA"/>
    <property type="match status" value="1"/>
</dbReference>
<dbReference type="CDD" id="cd00268">
    <property type="entry name" value="DEADc"/>
    <property type="match status" value="1"/>
</dbReference>
<dbReference type="Proteomes" id="UP001596364">
    <property type="component" value="Unassembled WGS sequence"/>
</dbReference>
<dbReference type="PROSITE" id="PS51194">
    <property type="entry name" value="HELICASE_CTER"/>
    <property type="match status" value="1"/>
</dbReference>
<dbReference type="Gene3D" id="3.30.70.330">
    <property type="match status" value="1"/>
</dbReference>
<dbReference type="SMART" id="SM00490">
    <property type="entry name" value="HELICc"/>
    <property type="match status" value="1"/>
</dbReference>
<feature type="domain" description="DEAD-box RNA helicase Q" evidence="10">
    <location>
        <begin position="2"/>
        <end position="30"/>
    </location>
</feature>
<evidence type="ECO:0000259" key="9">
    <source>
        <dbReference type="PROSITE" id="PS51194"/>
    </source>
</evidence>
<protein>
    <submittedName>
        <fullName evidence="11">ATP-dependent RNA helicase DbpA</fullName>
        <ecNumber evidence="11">3.6.4.13</ecNumber>
    </submittedName>
</protein>
<evidence type="ECO:0000256" key="6">
    <source>
        <dbReference type="PROSITE-ProRule" id="PRU00552"/>
    </source>
</evidence>
<feature type="short sequence motif" description="Q motif" evidence="6">
    <location>
        <begin position="2"/>
        <end position="30"/>
    </location>
</feature>
<dbReference type="GO" id="GO:0003724">
    <property type="term" value="F:RNA helicase activity"/>
    <property type="evidence" value="ECO:0007669"/>
    <property type="project" value="UniProtKB-EC"/>
</dbReference>
<keyword evidence="12" id="KW-1185">Reference proteome</keyword>
<dbReference type="Pfam" id="PF00271">
    <property type="entry name" value="Helicase_C"/>
    <property type="match status" value="1"/>
</dbReference>
<evidence type="ECO:0000256" key="7">
    <source>
        <dbReference type="RuleBase" id="RU000492"/>
    </source>
</evidence>
<keyword evidence="2 7" id="KW-0378">Hydrolase</keyword>
<proteinExistence type="inferred from homology"/>
<dbReference type="InterPro" id="IPR014001">
    <property type="entry name" value="Helicase_ATP-bd"/>
</dbReference>
<dbReference type="InterPro" id="IPR005580">
    <property type="entry name" value="DbpA/CsdA_RNA-bd_dom"/>
</dbReference>
<dbReference type="EMBL" id="JBHSUS010000001">
    <property type="protein sequence ID" value="MFC6439128.1"/>
    <property type="molecule type" value="Genomic_DNA"/>
</dbReference>
<dbReference type="InterPro" id="IPR000629">
    <property type="entry name" value="RNA-helicase_DEAD-box_CS"/>
</dbReference>
<dbReference type="PROSITE" id="PS51192">
    <property type="entry name" value="HELICASE_ATP_BIND_1"/>
    <property type="match status" value="1"/>
</dbReference>
<dbReference type="EC" id="3.6.4.13" evidence="11"/>
<evidence type="ECO:0000313" key="11">
    <source>
        <dbReference type="EMBL" id="MFC6439128.1"/>
    </source>
</evidence>
<evidence type="ECO:0000313" key="12">
    <source>
        <dbReference type="Proteomes" id="UP001596364"/>
    </source>
</evidence>
<dbReference type="Gene3D" id="3.40.50.300">
    <property type="entry name" value="P-loop containing nucleotide triphosphate hydrolases"/>
    <property type="match status" value="2"/>
</dbReference>
<dbReference type="InterPro" id="IPR011545">
    <property type="entry name" value="DEAD/DEAH_box_helicase_dom"/>
</dbReference>
<sequence>MSAFSQFSLPDSLLANLDSMGIQNPTEIQQAALPALLAGDDLIAQAATGSGKTLTFALPIALKVTSDIATQALVLCPTRELAEQVADTIRTVLRVVPNIKVQTLCGGQPMGPQIQSLRHAPQVIVATPGRLVEHVEKRRVDLRTVSQLVLDEADRMLDVGFADDLDVIFHAMAPGHQTMLFSATYTDEINRMCETWLPTAQKVEVATKVASITQQFYRLGSVKRYDAVARILSHHQPASAMIFTNTKREAAELAEVLKQQGFAALAIHGDLEQRERNQVLAQFANGSCLYLIATDVAARGLDIPDVAMVVNLQPAHDVETHVHRIGRTGRAGREGLAVTLISDDDTRPYELLIERFGAIKSVGVQNLVFHANRILQPVVQTVLIQAGKKQKIRKGDIVGLLTRDDKVPSDDIVDIQLTQLDTYLAIKQRSVKRTLQQLRENRLKGIKVIARKL</sequence>
<dbReference type="PANTHER" id="PTHR47959">
    <property type="entry name" value="ATP-DEPENDENT RNA HELICASE RHLE-RELATED"/>
    <property type="match status" value="1"/>
</dbReference>
<evidence type="ECO:0000259" key="8">
    <source>
        <dbReference type="PROSITE" id="PS51192"/>
    </source>
</evidence>
<dbReference type="InterPro" id="IPR027417">
    <property type="entry name" value="P-loop_NTPase"/>
</dbReference>
<dbReference type="SUPFAM" id="SSF52540">
    <property type="entry name" value="P-loop containing nucleoside triphosphate hydrolases"/>
    <property type="match status" value="1"/>
</dbReference>
<evidence type="ECO:0000259" key="10">
    <source>
        <dbReference type="PROSITE" id="PS51195"/>
    </source>
</evidence>
<dbReference type="PANTHER" id="PTHR47959:SF1">
    <property type="entry name" value="ATP-DEPENDENT RNA HELICASE DBPA"/>
    <property type="match status" value="1"/>
</dbReference>
<dbReference type="InterPro" id="IPR014014">
    <property type="entry name" value="RNA_helicase_DEAD_Q_motif"/>
</dbReference>
<keyword evidence="1 7" id="KW-0547">Nucleotide-binding</keyword>
<dbReference type="RefSeq" id="WP_131259240.1">
    <property type="nucleotide sequence ID" value="NZ_JBHSUS010000001.1"/>
</dbReference>
<dbReference type="GO" id="GO:0016787">
    <property type="term" value="F:hydrolase activity"/>
    <property type="evidence" value="ECO:0007669"/>
    <property type="project" value="UniProtKB-KW"/>
</dbReference>
<name>A0ABW1XIL3_9ALTE</name>
<dbReference type="InterPro" id="IPR050079">
    <property type="entry name" value="DEAD_box_RNA_helicase"/>
</dbReference>
<organism evidence="11 12">
    <name type="scientific">Pseudobowmanella zhangzhouensis</name>
    <dbReference type="NCBI Taxonomy" id="1537679"/>
    <lineage>
        <taxon>Bacteria</taxon>
        <taxon>Pseudomonadati</taxon>
        <taxon>Pseudomonadota</taxon>
        <taxon>Gammaproteobacteria</taxon>
        <taxon>Alteromonadales</taxon>
        <taxon>Alteromonadaceae</taxon>
    </lineage>
</organism>